<evidence type="ECO:0000256" key="1">
    <source>
        <dbReference type="ARBA" id="ARBA00004170"/>
    </source>
</evidence>
<dbReference type="SMART" id="SM00326">
    <property type="entry name" value="SH3"/>
    <property type="match status" value="1"/>
</dbReference>
<dbReference type="PROSITE" id="PS50106">
    <property type="entry name" value="PDZ"/>
    <property type="match status" value="3"/>
</dbReference>
<dbReference type="SUPFAM" id="SSF50044">
    <property type="entry name" value="SH3-domain"/>
    <property type="match status" value="1"/>
</dbReference>
<dbReference type="InterPro" id="IPR036028">
    <property type="entry name" value="SH3-like_dom_sf"/>
</dbReference>
<dbReference type="CDD" id="cd11861">
    <property type="entry name" value="SH3_DLG-like"/>
    <property type="match status" value="1"/>
</dbReference>
<evidence type="ECO:0000259" key="10">
    <source>
        <dbReference type="PROSITE" id="PS50052"/>
    </source>
</evidence>
<dbReference type="InterPro" id="IPR027417">
    <property type="entry name" value="P-loop_NTPase"/>
</dbReference>
<dbReference type="GO" id="GO:0019901">
    <property type="term" value="F:protein kinase binding"/>
    <property type="evidence" value="ECO:0007669"/>
    <property type="project" value="TreeGrafter"/>
</dbReference>
<dbReference type="InterPro" id="IPR020590">
    <property type="entry name" value="Guanylate_kinase_CS"/>
</dbReference>
<dbReference type="CDD" id="cd06724">
    <property type="entry name" value="PDZ2_Dlg1-2-4-like"/>
    <property type="match status" value="1"/>
</dbReference>
<evidence type="ECO:0000256" key="4">
    <source>
        <dbReference type="ARBA" id="ARBA00022443"/>
    </source>
</evidence>
<dbReference type="GO" id="GO:0016323">
    <property type="term" value="C:basolateral plasma membrane"/>
    <property type="evidence" value="ECO:0007669"/>
    <property type="project" value="TreeGrafter"/>
</dbReference>
<dbReference type="GO" id="GO:0045197">
    <property type="term" value="P:establishment or maintenance of epithelial cell apical/basal polarity"/>
    <property type="evidence" value="ECO:0007669"/>
    <property type="project" value="TreeGrafter"/>
</dbReference>
<dbReference type="AlphaFoldDB" id="A0A2S2PGK3"/>
<dbReference type="Gene3D" id="2.30.42.10">
    <property type="match status" value="3"/>
</dbReference>
<dbReference type="InterPro" id="IPR015143">
    <property type="entry name" value="L27_1"/>
</dbReference>
<accession>A0A2S2PGK3</accession>
<dbReference type="PANTHER" id="PTHR23119">
    <property type="entry name" value="DISCS LARGE"/>
    <property type="match status" value="1"/>
</dbReference>
<name>A0A2S2PGK3_SCHGA</name>
<keyword evidence="5" id="KW-1003">Cell membrane</keyword>
<feature type="domain" description="PDZ" evidence="11">
    <location>
        <begin position="371"/>
        <end position="452"/>
    </location>
</feature>
<evidence type="ECO:0000313" key="13">
    <source>
        <dbReference type="EMBL" id="MBY28563.1"/>
    </source>
</evidence>
<dbReference type="EMBL" id="GGMR01015944">
    <property type="protein sequence ID" value="MBY28563.1"/>
    <property type="molecule type" value="Transcribed_RNA"/>
</dbReference>
<dbReference type="InterPro" id="IPR001452">
    <property type="entry name" value="SH3_domain"/>
</dbReference>
<evidence type="ECO:0000256" key="8">
    <source>
        <dbReference type="PROSITE-ProRule" id="PRU00192"/>
    </source>
</evidence>
<evidence type="ECO:0000259" key="9">
    <source>
        <dbReference type="PROSITE" id="PS50002"/>
    </source>
</evidence>
<feature type="domain" description="PDZ" evidence="11">
    <location>
        <begin position="153"/>
        <end position="232"/>
    </location>
</feature>
<dbReference type="Pfam" id="PF00595">
    <property type="entry name" value="PDZ"/>
    <property type="match status" value="3"/>
</dbReference>
<evidence type="ECO:0000256" key="7">
    <source>
        <dbReference type="ARBA" id="ARBA00023136"/>
    </source>
</evidence>
<gene>
    <name evidence="13" type="primary">dlg2</name>
    <name evidence="13" type="ORF">g.108397</name>
</gene>
<dbReference type="CDD" id="cd00071">
    <property type="entry name" value="GMPK"/>
    <property type="match status" value="1"/>
</dbReference>
<dbReference type="GO" id="GO:0097120">
    <property type="term" value="P:receptor localization to synapse"/>
    <property type="evidence" value="ECO:0007669"/>
    <property type="project" value="TreeGrafter"/>
</dbReference>
<dbReference type="InterPro" id="IPR008145">
    <property type="entry name" value="GK/Ca_channel_bsu"/>
</dbReference>
<feature type="domain" description="PDZ" evidence="11">
    <location>
        <begin position="247"/>
        <end position="339"/>
    </location>
</feature>
<dbReference type="SMART" id="SM00072">
    <property type="entry name" value="GuKc"/>
    <property type="match status" value="1"/>
</dbReference>
<keyword evidence="4 8" id="KW-0728">SH3 domain</keyword>
<keyword evidence="6" id="KW-0677">Repeat</keyword>
<protein>
    <submittedName>
        <fullName evidence="13">Disks large 2</fullName>
    </submittedName>
</protein>
<dbReference type="SMART" id="SM00228">
    <property type="entry name" value="PDZ"/>
    <property type="match status" value="3"/>
</dbReference>
<dbReference type="PROSITE" id="PS50052">
    <property type="entry name" value="GUANYLATE_KINASE_2"/>
    <property type="match status" value="1"/>
</dbReference>
<dbReference type="PROSITE" id="PS51022">
    <property type="entry name" value="L27"/>
    <property type="match status" value="1"/>
</dbReference>
<dbReference type="Pfam" id="PF00018">
    <property type="entry name" value="SH3_1"/>
    <property type="match status" value="1"/>
</dbReference>
<dbReference type="InterPro" id="IPR001478">
    <property type="entry name" value="PDZ"/>
</dbReference>
<dbReference type="InterPro" id="IPR050614">
    <property type="entry name" value="Synaptic_Scaffolding_LAP-MAGUK"/>
</dbReference>
<proteinExistence type="inferred from homology"/>
<feature type="domain" description="SH3" evidence="9">
    <location>
        <begin position="486"/>
        <end position="556"/>
    </location>
</feature>
<dbReference type="InterPro" id="IPR008144">
    <property type="entry name" value="Guanylate_kin-like_dom"/>
</dbReference>
<dbReference type="InterPro" id="IPR036892">
    <property type="entry name" value="L27_dom_sf"/>
</dbReference>
<dbReference type="PROSITE" id="PS00856">
    <property type="entry name" value="GUANYLATE_KINASE_1"/>
    <property type="match status" value="1"/>
</dbReference>
<sequence>MPVCKQDETLRALALLEDYHAKLSTVPDNDLQVVMKIVISVFKSRLFQALVDIQEFYELALQDESHSVTDEDISIAQKYIMDQFDAKVGLNDLNFQPLETECQRDYKKKEFVDISCQINGLSGHTGNQSCGDATEQESNLETDDETEYWEYDKITVERGSGGLGFSIAGGVDSESLVLVTRVSPDIGATGLRANDIILKVNNQSLEHVPHSFAVAALKNAGDVVTLQVKRRKKDAFVEPEKSYTVTEIELEKEDGGFGFTIAGGVGNVHLPGDSGVYVTKILEGGAAHKDSRIEVGDKLIAVKNTLNGDVDLENVTHEEAVAALKETGDKVTLVIVKESLSMRYIKPKIPIKSSISSKSSSENISLMLEKVATIRRSDEGLGFNIVGGEDKEGIFISYVAPGSPADQNGILEPGDRILSVNAIDMLNATHDDAAIALKGDGPIVTIVAQQRPEEYHRLQIKLADIKEQIMKKAIVSSSTLPRPSQKLQLFVRALFDYDPNRDDGLPSRGISFTYGSILHILNANDDEWWQAKKLVPAGEEDRIGIVPSKKRWERKQKSRDRSVKFQGHVPVLIDKTSTLEKKKKNFALSRMFPFMRSKADRLECTGTDQDHYMLCYTHEDPTSEGINLSSISIIELLVEEPTLPYESVVKKTLSYSRPVIVVGIYKDKINDHLISEYPEEFGSCVPHTSREIRHGEVDGVHYHFIKSREQMERDIKEHLFIEAGQFNDNLYGTSLASVQEVAEQNKHCILDVSSNAIKRLQAADLYPITIFIKASSLDFIMKISDKMTEDRAKKIYDQEMKVEQDYNEYLTAIIKGDSFEDIFEKVKNVIDEHSGPDVWLPNKDLTI</sequence>
<dbReference type="Gene3D" id="2.30.30.40">
    <property type="entry name" value="SH3 Domains"/>
    <property type="match status" value="1"/>
</dbReference>
<dbReference type="PROSITE" id="PS50002">
    <property type="entry name" value="SH3"/>
    <property type="match status" value="1"/>
</dbReference>
<dbReference type="InterPro" id="IPR004172">
    <property type="entry name" value="L27_dom"/>
</dbReference>
<feature type="domain" description="Guanylate kinase-like" evidence="10">
    <location>
        <begin position="656"/>
        <end position="831"/>
    </location>
</feature>
<keyword evidence="7" id="KW-0472">Membrane</keyword>
<feature type="domain" description="L27" evidence="12">
    <location>
        <begin position="5"/>
        <end position="65"/>
    </location>
</feature>
<dbReference type="SUPFAM" id="SSF52540">
    <property type="entry name" value="P-loop containing nucleoside triphosphate hydrolases"/>
    <property type="match status" value="1"/>
</dbReference>
<reference evidence="13" key="1">
    <citation type="submission" date="2018-04" db="EMBL/GenBank/DDBJ databases">
        <title>Transcriptome of Schizaphis graminum biotype I.</title>
        <authorList>
            <person name="Scully E.D."/>
            <person name="Geib S.M."/>
            <person name="Palmer N.A."/>
            <person name="Koch K."/>
            <person name="Bradshaw J."/>
            <person name="Heng-Moss T."/>
            <person name="Sarath G."/>
        </authorList>
    </citation>
    <scope>NUCLEOTIDE SEQUENCE</scope>
</reference>
<evidence type="ECO:0000256" key="2">
    <source>
        <dbReference type="ARBA" id="ARBA00004236"/>
    </source>
</evidence>
<dbReference type="Gene3D" id="3.40.50.300">
    <property type="entry name" value="P-loop containing nucleotide triphosphate hydrolases"/>
    <property type="match status" value="1"/>
</dbReference>
<dbReference type="InterPro" id="IPR036034">
    <property type="entry name" value="PDZ_sf"/>
</dbReference>
<evidence type="ECO:0000256" key="5">
    <source>
        <dbReference type="ARBA" id="ARBA00022475"/>
    </source>
</evidence>
<comment type="similarity">
    <text evidence="3">Belongs to the MAGUK family.</text>
</comment>
<evidence type="ECO:0000256" key="3">
    <source>
        <dbReference type="ARBA" id="ARBA00007014"/>
    </source>
</evidence>
<dbReference type="GO" id="GO:0030054">
    <property type="term" value="C:cell junction"/>
    <property type="evidence" value="ECO:0007669"/>
    <property type="project" value="TreeGrafter"/>
</dbReference>
<dbReference type="GO" id="GO:0043113">
    <property type="term" value="P:receptor clustering"/>
    <property type="evidence" value="ECO:0007669"/>
    <property type="project" value="TreeGrafter"/>
</dbReference>
<dbReference type="Gene3D" id="1.10.287.470">
    <property type="entry name" value="Helix hairpin bin"/>
    <property type="match status" value="1"/>
</dbReference>
<dbReference type="PANTHER" id="PTHR23119:SF51">
    <property type="entry name" value="DISKS LARGE 1 TUMOR SUPPRESSOR PROTEIN"/>
    <property type="match status" value="1"/>
</dbReference>
<dbReference type="SUPFAM" id="SSF101288">
    <property type="entry name" value="L27 domain"/>
    <property type="match status" value="1"/>
</dbReference>
<dbReference type="GO" id="GO:0098609">
    <property type="term" value="P:cell-cell adhesion"/>
    <property type="evidence" value="ECO:0007669"/>
    <property type="project" value="TreeGrafter"/>
</dbReference>
<dbReference type="SUPFAM" id="SSF50156">
    <property type="entry name" value="PDZ domain-like"/>
    <property type="match status" value="3"/>
</dbReference>
<organism evidence="13">
    <name type="scientific">Schizaphis graminum</name>
    <name type="common">Green bug aphid</name>
    <dbReference type="NCBI Taxonomy" id="13262"/>
    <lineage>
        <taxon>Eukaryota</taxon>
        <taxon>Metazoa</taxon>
        <taxon>Ecdysozoa</taxon>
        <taxon>Arthropoda</taxon>
        <taxon>Hexapoda</taxon>
        <taxon>Insecta</taxon>
        <taxon>Pterygota</taxon>
        <taxon>Neoptera</taxon>
        <taxon>Paraneoptera</taxon>
        <taxon>Hemiptera</taxon>
        <taxon>Sternorrhyncha</taxon>
        <taxon>Aphidomorpha</taxon>
        <taxon>Aphidoidea</taxon>
        <taxon>Aphididae</taxon>
        <taxon>Aphidini</taxon>
        <taxon>Schizaphis</taxon>
    </lineage>
</organism>
<evidence type="ECO:0000259" key="11">
    <source>
        <dbReference type="PROSITE" id="PS50106"/>
    </source>
</evidence>
<dbReference type="Pfam" id="PF09058">
    <property type="entry name" value="L27_1"/>
    <property type="match status" value="1"/>
</dbReference>
<evidence type="ECO:0000259" key="12">
    <source>
        <dbReference type="PROSITE" id="PS51022"/>
    </source>
</evidence>
<comment type="subcellular location">
    <subcellularLocation>
        <location evidence="2">Cell membrane</location>
    </subcellularLocation>
    <subcellularLocation>
        <location evidence="1">Membrane</location>
        <topology evidence="1">Peripheral membrane protein</topology>
    </subcellularLocation>
</comment>
<evidence type="ECO:0000256" key="6">
    <source>
        <dbReference type="ARBA" id="ARBA00022737"/>
    </source>
</evidence>
<dbReference type="Pfam" id="PF00625">
    <property type="entry name" value="Guanylate_kin"/>
    <property type="match status" value="1"/>
</dbReference>